<gene>
    <name evidence="3" type="ORF">LX16_1876</name>
</gene>
<organism evidence="3 4">
    <name type="scientific">Stackebrandtia albiflava</name>
    <dbReference type="NCBI Taxonomy" id="406432"/>
    <lineage>
        <taxon>Bacteria</taxon>
        <taxon>Bacillati</taxon>
        <taxon>Actinomycetota</taxon>
        <taxon>Actinomycetes</taxon>
        <taxon>Glycomycetales</taxon>
        <taxon>Glycomycetaceae</taxon>
        <taxon>Stackebrandtia</taxon>
    </lineage>
</organism>
<keyword evidence="4" id="KW-1185">Reference proteome</keyword>
<reference evidence="3 4" key="1">
    <citation type="journal article" date="2013" name="Stand. Genomic Sci.">
        <title>Genomic Encyclopedia of Type Strains, Phase I: The one thousand microbial genomes (KMG-I) project.</title>
        <authorList>
            <person name="Kyrpides N.C."/>
            <person name="Woyke T."/>
            <person name="Eisen J.A."/>
            <person name="Garrity G."/>
            <person name="Lilburn T.G."/>
            <person name="Beck B.J."/>
            <person name="Whitman W.B."/>
            <person name="Hugenholtz P."/>
            <person name="Klenk H.P."/>
        </authorList>
    </citation>
    <scope>NUCLEOTIDE SEQUENCE [LARGE SCALE GENOMIC DNA]</scope>
    <source>
        <strain evidence="3 4">DSM 45044</strain>
    </source>
</reference>
<dbReference type="PANTHER" id="PTHR43364:SF4">
    <property type="entry name" value="NAD(P)-LINKED OXIDOREDUCTASE SUPERFAMILY PROTEIN"/>
    <property type="match status" value="1"/>
</dbReference>
<evidence type="ECO:0000256" key="1">
    <source>
        <dbReference type="ARBA" id="ARBA00023002"/>
    </source>
</evidence>
<dbReference type="PANTHER" id="PTHR43364">
    <property type="entry name" value="NADH-SPECIFIC METHYLGLYOXAL REDUCTASE-RELATED"/>
    <property type="match status" value="1"/>
</dbReference>
<protein>
    <submittedName>
        <fullName evidence="3">Aryl-alcohol dehydrogenase-like predicted oxidoreductase</fullName>
    </submittedName>
</protein>
<evidence type="ECO:0000259" key="2">
    <source>
        <dbReference type="Pfam" id="PF00248"/>
    </source>
</evidence>
<dbReference type="GO" id="GO:0005829">
    <property type="term" value="C:cytosol"/>
    <property type="evidence" value="ECO:0007669"/>
    <property type="project" value="UniProtKB-ARBA"/>
</dbReference>
<dbReference type="CDD" id="cd19081">
    <property type="entry name" value="AKR_AKR9C1"/>
    <property type="match status" value="1"/>
</dbReference>
<dbReference type="InterPro" id="IPR050523">
    <property type="entry name" value="AKR_Detox_Biosynth"/>
</dbReference>
<dbReference type="InterPro" id="IPR023210">
    <property type="entry name" value="NADP_OxRdtase_dom"/>
</dbReference>
<name>A0A562VE57_9ACTN</name>
<dbReference type="GO" id="GO:0016491">
    <property type="term" value="F:oxidoreductase activity"/>
    <property type="evidence" value="ECO:0007669"/>
    <property type="project" value="UniProtKB-KW"/>
</dbReference>
<keyword evidence="1" id="KW-0560">Oxidoreductase</keyword>
<dbReference type="PRINTS" id="PR00069">
    <property type="entry name" value="ALDKETRDTASE"/>
</dbReference>
<dbReference type="RefSeq" id="WP_147136065.1">
    <property type="nucleotide sequence ID" value="NZ_BAABIJ010000001.1"/>
</dbReference>
<evidence type="ECO:0000313" key="3">
    <source>
        <dbReference type="EMBL" id="TWJ16152.1"/>
    </source>
</evidence>
<dbReference type="SUPFAM" id="SSF51430">
    <property type="entry name" value="NAD(P)-linked oxidoreductase"/>
    <property type="match status" value="1"/>
</dbReference>
<dbReference type="OrthoDB" id="3664926at2"/>
<dbReference type="FunFam" id="3.20.20.100:FF:000004">
    <property type="entry name" value="Oxidoreductase, aldo/keto reductase"/>
    <property type="match status" value="1"/>
</dbReference>
<dbReference type="Gene3D" id="3.20.20.100">
    <property type="entry name" value="NADP-dependent oxidoreductase domain"/>
    <property type="match status" value="1"/>
</dbReference>
<evidence type="ECO:0000313" key="4">
    <source>
        <dbReference type="Proteomes" id="UP000321617"/>
    </source>
</evidence>
<dbReference type="InterPro" id="IPR020471">
    <property type="entry name" value="AKR"/>
</dbReference>
<comment type="caution">
    <text evidence="3">The sequence shown here is derived from an EMBL/GenBank/DDBJ whole genome shotgun (WGS) entry which is preliminary data.</text>
</comment>
<dbReference type="Pfam" id="PF00248">
    <property type="entry name" value="Aldo_ket_red"/>
    <property type="match status" value="1"/>
</dbReference>
<dbReference type="EMBL" id="VLLL01000005">
    <property type="protein sequence ID" value="TWJ16152.1"/>
    <property type="molecule type" value="Genomic_DNA"/>
</dbReference>
<dbReference type="InterPro" id="IPR036812">
    <property type="entry name" value="NAD(P)_OxRdtase_dom_sf"/>
</dbReference>
<feature type="domain" description="NADP-dependent oxidoreductase" evidence="2">
    <location>
        <begin position="15"/>
        <end position="316"/>
    </location>
</feature>
<proteinExistence type="predicted"/>
<dbReference type="AlphaFoldDB" id="A0A562VE57"/>
<sequence length="336" mass="37510">MEYRRIGRTGLRVSELCLGAMYFGGDTDEKTAFEILDRFVEAGGNFIDTANRYNDGESESLLGRWLKNRDRDRMVVATKVFGRMHDHPNGLGLSRKHIVSAVEDSLRRLDTDYIDLYYTHVFSRDTPLEETLSTLDTLVTAGKVRYLGASNLAGWQLQKAVDLSTHHGWNRYVALQPLYNLLDRDIEWDSVEVCLAEGLGVMPWSPLRAGWLSGRFTRGMQAPPESARVRQSSDVPFDMSWEQYNTAHTWQVLDALEAVAAETGRSVPQVATRWLIQKPGVTAPIIGPRTLAHAESSLGAAGWTLSAEQMSTLDAASAKPKPYPFNLLEFYAANPG</sequence>
<dbReference type="Proteomes" id="UP000321617">
    <property type="component" value="Unassembled WGS sequence"/>
</dbReference>
<accession>A0A562VE57</accession>